<dbReference type="Pfam" id="PF22422">
    <property type="entry name" value="MGH1-like_GH"/>
    <property type="match status" value="1"/>
</dbReference>
<evidence type="ECO:0000313" key="5">
    <source>
        <dbReference type="Proteomes" id="UP000597444"/>
    </source>
</evidence>
<dbReference type="InterPro" id="IPR008928">
    <property type="entry name" value="6-hairpin_glycosidase_sf"/>
</dbReference>
<evidence type="ECO:0000259" key="3">
    <source>
        <dbReference type="Pfam" id="PF22422"/>
    </source>
</evidence>
<dbReference type="EMBL" id="BNJK01000001">
    <property type="protein sequence ID" value="GHO97293.1"/>
    <property type="molecule type" value="Genomic_DNA"/>
</dbReference>
<evidence type="ECO:0000313" key="4">
    <source>
        <dbReference type="EMBL" id="GHO97293.1"/>
    </source>
</evidence>
<feature type="domain" description="Mannosylglycerate hydrolase MGH1-like glycoside hydrolase" evidence="3">
    <location>
        <begin position="394"/>
        <end position="615"/>
    </location>
</feature>
<feature type="domain" description="Putative glycogen debranching enzyme N-terminal" evidence="2">
    <location>
        <begin position="14"/>
        <end position="203"/>
    </location>
</feature>
<dbReference type="Pfam" id="PF14742">
    <property type="entry name" value="GDE_N_bis"/>
    <property type="match status" value="1"/>
</dbReference>
<feature type="region of interest" description="Disordered" evidence="1">
    <location>
        <begin position="214"/>
        <end position="245"/>
    </location>
</feature>
<accession>A0A8J3INH3</accession>
<dbReference type="Gene3D" id="1.50.10.10">
    <property type="match status" value="1"/>
</dbReference>
<gene>
    <name evidence="4" type="ORF">KSF_073410</name>
</gene>
<dbReference type="Proteomes" id="UP000597444">
    <property type="component" value="Unassembled WGS sequence"/>
</dbReference>
<dbReference type="GO" id="GO:0005975">
    <property type="term" value="P:carbohydrate metabolic process"/>
    <property type="evidence" value="ECO:0007669"/>
    <property type="project" value="InterPro"/>
</dbReference>
<proteinExistence type="predicted"/>
<name>A0A8J3INH3_9CHLR</name>
<dbReference type="SUPFAM" id="SSF48208">
    <property type="entry name" value="Six-hairpin glycosidases"/>
    <property type="match status" value="1"/>
</dbReference>
<comment type="caution">
    <text evidence="4">The sequence shown here is derived from an EMBL/GenBank/DDBJ whole genome shotgun (WGS) entry which is preliminary data.</text>
</comment>
<protein>
    <submittedName>
        <fullName evidence="4">Amylo-alpha-1,6-glucosidase</fullName>
    </submittedName>
</protein>
<dbReference type="AlphaFoldDB" id="A0A8J3INH3"/>
<feature type="compositionally biased region" description="Basic and acidic residues" evidence="1">
    <location>
        <begin position="214"/>
        <end position="225"/>
    </location>
</feature>
<evidence type="ECO:0000256" key="1">
    <source>
        <dbReference type="SAM" id="MobiDB-lite"/>
    </source>
</evidence>
<organism evidence="4 5">
    <name type="scientific">Reticulibacter mediterranei</name>
    <dbReference type="NCBI Taxonomy" id="2778369"/>
    <lineage>
        <taxon>Bacteria</taxon>
        <taxon>Bacillati</taxon>
        <taxon>Chloroflexota</taxon>
        <taxon>Ktedonobacteria</taxon>
        <taxon>Ktedonobacterales</taxon>
        <taxon>Reticulibacteraceae</taxon>
        <taxon>Reticulibacter</taxon>
    </lineage>
</organism>
<evidence type="ECO:0000259" key="2">
    <source>
        <dbReference type="Pfam" id="PF14742"/>
    </source>
</evidence>
<sequence length="740" mass="83818">MPIEIKVGPPTITISQGRTFMVTDRRGEINPNTVQGVYAMDTRFLSHYRLYINRTPLVPINSSQLSFYASRFHLTNDIINTQGGVIDAQTLRVTINRVVSEGIHEEIDVANYSGKRVRFLLEVSLRSDFADIFEVKSGNIIQRGKEKTEWDEQHRQVRTSYNDQDFHRAITYAVIREVPVGYANGRIFFEIDLGPNQRWNTCCEMLLEHGQEIKRPGPDSCRHEQQGTASSGATPAPGQEPSSNIDERQAHWQAQCTKLYSSNNNVYRMYQQAVEDMGALRIYDMDVSADAWVPAAGVPWFVTLFGRDSLTASYQNMAVAAGFARGALKRLAEHQAGERDDWREAQPGKILHEMRSGELAHFQQIPFTPFYGTADATILYLIVLSEAYRWTGDITLLKDNQDVAEKCLAWIDQSGDLDGDGFQEYKSYSSYHYNNLGWKDATDAVVYADGSPVKQPKGLCELQGYVYDAWTRMAEAFEVLGDQEKAKTLQQKAETLKQKFNQRFWMEDEGCFAYGLDPGKKQITSISSNAGQCLWSGIADADKARRTAKRLLQDDMWSGWGIRTISSNNPSYNPLSYQRGSIWPQDNGIIADGFKRYGLIDESNQVIQGIFDAIERFEGYRPPEVFAGVQREGTIDFPILYPAGANIPQAWATGSIFHMLRTVLGLRADAPQKRLYVHPTLPDWLPDIEIQHLRVGPCTISMHFWREGDHSCWQVDEVKADKGTAQEDEIQIVDELETDK</sequence>
<keyword evidence="5" id="KW-1185">Reference proteome</keyword>
<dbReference type="InterPro" id="IPR012341">
    <property type="entry name" value="6hp_glycosidase-like_sf"/>
</dbReference>
<reference evidence="4" key="1">
    <citation type="submission" date="2020-10" db="EMBL/GenBank/DDBJ databases">
        <title>Taxonomic study of unclassified bacteria belonging to the class Ktedonobacteria.</title>
        <authorList>
            <person name="Yabe S."/>
            <person name="Wang C.M."/>
            <person name="Zheng Y."/>
            <person name="Sakai Y."/>
            <person name="Cavaletti L."/>
            <person name="Monciardini P."/>
            <person name="Donadio S."/>
        </authorList>
    </citation>
    <scope>NUCLEOTIDE SEQUENCE</scope>
    <source>
        <strain evidence="4">ID150040</strain>
    </source>
</reference>
<dbReference type="InterPro" id="IPR054491">
    <property type="entry name" value="MGH1-like_GH"/>
</dbReference>
<dbReference type="RefSeq" id="WP_220207861.1">
    <property type="nucleotide sequence ID" value="NZ_BNJK01000001.1"/>
</dbReference>
<dbReference type="InterPro" id="IPR032856">
    <property type="entry name" value="GDE_N_bis"/>
</dbReference>